<evidence type="ECO:0000313" key="2">
    <source>
        <dbReference type="EMBL" id="KAJ4431065.1"/>
    </source>
</evidence>
<protein>
    <recommendedName>
        <fullName evidence="4">Secreted protein</fullName>
    </recommendedName>
</protein>
<organism evidence="2 3">
    <name type="scientific">Periplaneta americana</name>
    <name type="common">American cockroach</name>
    <name type="synonym">Blatta americana</name>
    <dbReference type="NCBI Taxonomy" id="6978"/>
    <lineage>
        <taxon>Eukaryota</taxon>
        <taxon>Metazoa</taxon>
        <taxon>Ecdysozoa</taxon>
        <taxon>Arthropoda</taxon>
        <taxon>Hexapoda</taxon>
        <taxon>Insecta</taxon>
        <taxon>Pterygota</taxon>
        <taxon>Neoptera</taxon>
        <taxon>Polyneoptera</taxon>
        <taxon>Dictyoptera</taxon>
        <taxon>Blattodea</taxon>
        <taxon>Blattoidea</taxon>
        <taxon>Blattidae</taxon>
        <taxon>Blattinae</taxon>
        <taxon>Periplaneta</taxon>
    </lineage>
</organism>
<feature type="signal peptide" evidence="1">
    <location>
        <begin position="1"/>
        <end position="24"/>
    </location>
</feature>
<comment type="caution">
    <text evidence="2">The sequence shown here is derived from an EMBL/GenBank/DDBJ whole genome shotgun (WGS) entry which is preliminary data.</text>
</comment>
<reference evidence="2 3" key="1">
    <citation type="journal article" date="2022" name="Allergy">
        <title>Genome assembly and annotation of Periplaneta americana reveal a comprehensive cockroach allergen profile.</title>
        <authorList>
            <person name="Wang L."/>
            <person name="Xiong Q."/>
            <person name="Saelim N."/>
            <person name="Wang L."/>
            <person name="Nong W."/>
            <person name="Wan A.T."/>
            <person name="Shi M."/>
            <person name="Liu X."/>
            <person name="Cao Q."/>
            <person name="Hui J.H.L."/>
            <person name="Sookrung N."/>
            <person name="Leung T.F."/>
            <person name="Tungtrongchitr A."/>
            <person name="Tsui S.K.W."/>
        </authorList>
    </citation>
    <scope>NUCLEOTIDE SEQUENCE [LARGE SCALE GENOMIC DNA]</scope>
    <source>
        <strain evidence="2">PWHHKU_190912</strain>
    </source>
</reference>
<name>A0ABQ8SAQ0_PERAM</name>
<accession>A0ABQ8SAQ0</accession>
<sequence length="78" mass="8980">MKDTCVSVLKSVFWLLCGSDMVSTKPGPHHTGQCTRKQRYVNNDQLKDEVRLAFQTITPVMLQLKNTRTWRGINLCIE</sequence>
<keyword evidence="1" id="KW-0732">Signal</keyword>
<gene>
    <name evidence="2" type="ORF">ANN_19658</name>
</gene>
<evidence type="ECO:0008006" key="4">
    <source>
        <dbReference type="Google" id="ProtNLM"/>
    </source>
</evidence>
<feature type="chain" id="PRO_5045475268" description="Secreted protein" evidence="1">
    <location>
        <begin position="25"/>
        <end position="78"/>
    </location>
</feature>
<proteinExistence type="predicted"/>
<dbReference type="Proteomes" id="UP001148838">
    <property type="component" value="Unassembled WGS sequence"/>
</dbReference>
<evidence type="ECO:0000256" key="1">
    <source>
        <dbReference type="SAM" id="SignalP"/>
    </source>
</evidence>
<evidence type="ECO:0000313" key="3">
    <source>
        <dbReference type="Proteomes" id="UP001148838"/>
    </source>
</evidence>
<dbReference type="EMBL" id="JAJSOF020000031">
    <property type="protein sequence ID" value="KAJ4431065.1"/>
    <property type="molecule type" value="Genomic_DNA"/>
</dbReference>
<keyword evidence="3" id="KW-1185">Reference proteome</keyword>